<dbReference type="InterPro" id="IPR001810">
    <property type="entry name" value="F-box_dom"/>
</dbReference>
<protein>
    <recommendedName>
        <fullName evidence="1">F-box domain-containing protein</fullName>
    </recommendedName>
</protein>
<evidence type="ECO:0000259" key="1">
    <source>
        <dbReference type="PROSITE" id="PS50181"/>
    </source>
</evidence>
<dbReference type="PROSITE" id="PS50181">
    <property type="entry name" value="FBOX"/>
    <property type="match status" value="1"/>
</dbReference>
<accession>A0A2I1D2J9</accession>
<name>A0A2I1D2J9_ASPC2</name>
<dbReference type="VEuPathDB" id="FungiDB:P168DRAFT_327103"/>
<dbReference type="Pfam" id="PF12937">
    <property type="entry name" value="F-box-like"/>
    <property type="match status" value="1"/>
</dbReference>
<dbReference type="OrthoDB" id="4191831at2759"/>
<dbReference type="Proteomes" id="UP000234254">
    <property type="component" value="Unassembled WGS sequence"/>
</dbReference>
<dbReference type="EMBL" id="MSFM01000006">
    <property type="protein sequence ID" value="PKY04112.1"/>
    <property type="molecule type" value="Genomic_DNA"/>
</dbReference>
<evidence type="ECO:0000313" key="3">
    <source>
        <dbReference type="Proteomes" id="UP000234254"/>
    </source>
</evidence>
<organism evidence="2 3">
    <name type="scientific">Aspergillus campestris (strain IBT 28561)</name>
    <dbReference type="NCBI Taxonomy" id="1392248"/>
    <lineage>
        <taxon>Eukaryota</taxon>
        <taxon>Fungi</taxon>
        <taxon>Dikarya</taxon>
        <taxon>Ascomycota</taxon>
        <taxon>Pezizomycotina</taxon>
        <taxon>Eurotiomycetes</taxon>
        <taxon>Eurotiomycetidae</taxon>
        <taxon>Eurotiales</taxon>
        <taxon>Aspergillaceae</taxon>
        <taxon>Aspergillus</taxon>
        <taxon>Aspergillus subgen. Circumdati</taxon>
    </lineage>
</organism>
<dbReference type="GeneID" id="36548724"/>
<keyword evidence="3" id="KW-1185">Reference proteome</keyword>
<evidence type="ECO:0000313" key="2">
    <source>
        <dbReference type="EMBL" id="PKY04112.1"/>
    </source>
</evidence>
<comment type="caution">
    <text evidence="2">The sequence shown here is derived from an EMBL/GenBank/DDBJ whole genome shotgun (WGS) entry which is preliminary data.</text>
</comment>
<sequence>MASILSTPPEILHPVLASLSPSDLYAVCLTHRYLRSLAEPFLYSRIQWTWTNSQNPPIIRFLRSIVQRVELASYVRVVILNGNTFERKWRDYQHESPKLPVTEFVLDELVECIEKTQVPYAEQWIQELRVGTMDAFLALLLSQLPNLACLYLAKNFSRKSRLTGMMFRSALCDRSQDHHLPSFTRLQDVTSVYPGLGLDIRKYTEIRNTADVLSLFYLPSVERIRILVDNPSTTLIWPGERPPNPSRLASLDLTMLREGPLGQVLSVTRGLQKLRWDWYYRLDLHDRFVTDIINLDQIAADLSHVQETLTDLTITAGSDVSQADPEKPELTFRGSFTPFRGLDELKRLEVPMALLFGFAPWEPNVVPLKEALPKNIEWLTITDDLCLQQEWEWTYESEYLSRIVGSWLQGWKEFTPRLRGFCLLGKFRKVRDWDSAMIQGFRDIGAQTGIQVEIIEDGRATEAGQMERL</sequence>
<dbReference type="AlphaFoldDB" id="A0A2I1D2J9"/>
<reference evidence="2" key="1">
    <citation type="submission" date="2016-12" db="EMBL/GenBank/DDBJ databases">
        <title>The genomes of Aspergillus section Nigri reveals drivers in fungal speciation.</title>
        <authorList>
            <consortium name="DOE Joint Genome Institute"/>
            <person name="Vesth T.C."/>
            <person name="Nybo J."/>
            <person name="Theobald S."/>
            <person name="Brandl J."/>
            <person name="Frisvad J.C."/>
            <person name="Nielsen K.F."/>
            <person name="Lyhne E.K."/>
            <person name="Kogle M.E."/>
            <person name="Kuo A."/>
            <person name="Riley R."/>
            <person name="Clum A."/>
            <person name="Nolan M."/>
            <person name="Lipzen A."/>
            <person name="Salamov A."/>
            <person name="Henrissat B."/>
            <person name="Wiebenga A."/>
            <person name="De vries R.P."/>
            <person name="Grigoriev I.V."/>
            <person name="Mortensen U.H."/>
            <person name="Andersen M.R."/>
            <person name="Baker S.E."/>
        </authorList>
    </citation>
    <scope>NUCLEOTIDE SEQUENCE</scope>
    <source>
        <strain evidence="2">IBT 28561</strain>
    </source>
</reference>
<dbReference type="RefSeq" id="XP_024692706.1">
    <property type="nucleotide sequence ID" value="XM_024841200.1"/>
</dbReference>
<proteinExistence type="predicted"/>
<gene>
    <name evidence="2" type="ORF">P168DRAFT_327103</name>
</gene>
<feature type="domain" description="F-box" evidence="1">
    <location>
        <begin position="1"/>
        <end position="46"/>
    </location>
</feature>